<dbReference type="Proteomes" id="UP001057402">
    <property type="component" value="Chromosome 4"/>
</dbReference>
<keyword evidence="2" id="KW-1185">Reference proteome</keyword>
<sequence>MAETATVVESKPDGTPPADPPSKGLRVQRALSIRLLMRYFISEVCLLPWRMGSPLKVKVLVGRSLIKLQIGNFINVGGSAIGVKEFHSSFNSRWPQPEHGPTRMLKSLVILTGSWPRRC</sequence>
<name>A0ACB9RQP0_9MYRT</name>
<accession>A0ACB9RQP0</accession>
<comment type="caution">
    <text evidence="1">The sequence shown here is derived from an EMBL/GenBank/DDBJ whole genome shotgun (WGS) entry which is preliminary data.</text>
</comment>
<evidence type="ECO:0000313" key="1">
    <source>
        <dbReference type="EMBL" id="KAI4378262.1"/>
    </source>
</evidence>
<organism evidence="1 2">
    <name type="scientific">Melastoma candidum</name>
    <dbReference type="NCBI Taxonomy" id="119954"/>
    <lineage>
        <taxon>Eukaryota</taxon>
        <taxon>Viridiplantae</taxon>
        <taxon>Streptophyta</taxon>
        <taxon>Embryophyta</taxon>
        <taxon>Tracheophyta</taxon>
        <taxon>Spermatophyta</taxon>
        <taxon>Magnoliopsida</taxon>
        <taxon>eudicotyledons</taxon>
        <taxon>Gunneridae</taxon>
        <taxon>Pentapetalae</taxon>
        <taxon>rosids</taxon>
        <taxon>malvids</taxon>
        <taxon>Myrtales</taxon>
        <taxon>Melastomataceae</taxon>
        <taxon>Melastomatoideae</taxon>
        <taxon>Melastomateae</taxon>
        <taxon>Melastoma</taxon>
    </lineage>
</organism>
<evidence type="ECO:0000313" key="2">
    <source>
        <dbReference type="Proteomes" id="UP001057402"/>
    </source>
</evidence>
<protein>
    <submittedName>
        <fullName evidence="1">Uncharacterized protein</fullName>
    </submittedName>
</protein>
<proteinExistence type="predicted"/>
<dbReference type="EMBL" id="CM042883">
    <property type="protein sequence ID" value="KAI4378262.1"/>
    <property type="molecule type" value="Genomic_DNA"/>
</dbReference>
<reference evidence="2" key="1">
    <citation type="journal article" date="2023" name="Front. Plant Sci.">
        <title>Chromosomal-level genome assembly of Melastoma candidum provides insights into trichome evolution.</title>
        <authorList>
            <person name="Zhong Y."/>
            <person name="Wu W."/>
            <person name="Sun C."/>
            <person name="Zou P."/>
            <person name="Liu Y."/>
            <person name="Dai S."/>
            <person name="Zhou R."/>
        </authorList>
    </citation>
    <scope>NUCLEOTIDE SEQUENCE [LARGE SCALE GENOMIC DNA]</scope>
</reference>
<gene>
    <name evidence="1" type="ORF">MLD38_015764</name>
</gene>